<dbReference type="PIRSF" id="PIRSF005962">
    <property type="entry name" value="Pept_M20D_amidohydro"/>
    <property type="match status" value="1"/>
</dbReference>
<dbReference type="InterPro" id="IPR002933">
    <property type="entry name" value="Peptidase_M20"/>
</dbReference>
<gene>
    <name evidence="4" type="ORF">METZ01_LOCUS54162</name>
</gene>
<dbReference type="InterPro" id="IPR036264">
    <property type="entry name" value="Bact_exopeptidase_dim_dom"/>
</dbReference>
<dbReference type="GO" id="GO:0016787">
    <property type="term" value="F:hydrolase activity"/>
    <property type="evidence" value="ECO:0007669"/>
    <property type="project" value="UniProtKB-KW"/>
</dbReference>
<evidence type="ECO:0000259" key="3">
    <source>
        <dbReference type="Pfam" id="PF07687"/>
    </source>
</evidence>
<protein>
    <recommendedName>
        <fullName evidence="3">Peptidase M20 dimerisation domain-containing protein</fullName>
    </recommendedName>
</protein>
<organism evidence="4">
    <name type="scientific">marine metagenome</name>
    <dbReference type="NCBI Taxonomy" id="408172"/>
    <lineage>
        <taxon>unclassified sequences</taxon>
        <taxon>metagenomes</taxon>
        <taxon>ecological metagenomes</taxon>
    </lineage>
</organism>
<dbReference type="NCBIfam" id="TIGR01891">
    <property type="entry name" value="amidohydrolases"/>
    <property type="match status" value="1"/>
</dbReference>
<evidence type="ECO:0000256" key="1">
    <source>
        <dbReference type="ARBA" id="ARBA00022723"/>
    </source>
</evidence>
<dbReference type="GO" id="GO:0046872">
    <property type="term" value="F:metal ion binding"/>
    <property type="evidence" value="ECO:0007669"/>
    <property type="project" value="UniProtKB-KW"/>
</dbReference>
<accession>A0A381SDC2</accession>
<dbReference type="Pfam" id="PF01546">
    <property type="entry name" value="Peptidase_M20"/>
    <property type="match status" value="1"/>
</dbReference>
<dbReference type="AlphaFoldDB" id="A0A381SDC2"/>
<dbReference type="FunFam" id="3.30.70.360:FF:000001">
    <property type="entry name" value="N-acetyldiaminopimelate deacetylase"/>
    <property type="match status" value="1"/>
</dbReference>
<keyword evidence="2" id="KW-0378">Hydrolase</keyword>
<evidence type="ECO:0000256" key="2">
    <source>
        <dbReference type="ARBA" id="ARBA00022801"/>
    </source>
</evidence>
<dbReference type="InterPro" id="IPR017439">
    <property type="entry name" value="Amidohydrolase"/>
</dbReference>
<dbReference type="Pfam" id="PF07687">
    <property type="entry name" value="M20_dimer"/>
    <property type="match status" value="1"/>
</dbReference>
<feature type="domain" description="Peptidase M20 dimerisation" evidence="3">
    <location>
        <begin position="195"/>
        <end position="288"/>
    </location>
</feature>
<dbReference type="PANTHER" id="PTHR11014">
    <property type="entry name" value="PEPTIDASE M20 FAMILY MEMBER"/>
    <property type="match status" value="1"/>
</dbReference>
<dbReference type="SUPFAM" id="SSF55031">
    <property type="entry name" value="Bacterial exopeptidase dimerisation domain"/>
    <property type="match status" value="1"/>
</dbReference>
<dbReference type="FunFam" id="3.40.630.10:FF:000006">
    <property type="entry name" value="N-acetyldiaminopimelate deacetylase"/>
    <property type="match status" value="1"/>
</dbReference>
<name>A0A381SDC2_9ZZZZ</name>
<proteinExistence type="predicted"/>
<keyword evidence="1" id="KW-0479">Metal-binding</keyword>
<dbReference type="EMBL" id="UINC01002890">
    <property type="protein sequence ID" value="SVA01308.1"/>
    <property type="molecule type" value="Genomic_DNA"/>
</dbReference>
<dbReference type="PANTHER" id="PTHR11014:SF63">
    <property type="entry name" value="METALLOPEPTIDASE, PUTATIVE (AFU_ORTHOLOGUE AFUA_6G09600)-RELATED"/>
    <property type="match status" value="1"/>
</dbReference>
<sequence length="399" mass="43346">MTKKHQKNDLTVNVRPEIFEIQDTIIETRRDIHKYPELGFEVHRTAGIVSDRLNSFGIEVQTGIGKTGVVGTLQGEKDGATIALRADMDALPIQETSDIPYKSVHDGVMHACGHDGHTAMLLGAAEIISKFQDTLNGTVKFIFQPAEEGEGGARFMIEDGCLDGVDEIYGIHVWSYQKYGTIGVKEGPILAAADAFTITIEGKGGHGAAPQGTVDAIVVASHLVTTLQTIVSRNTNPLESTALTVGKISGGHNFNVIADTVELKGTARAYTEENRQMIKKRLNEIIEGVGSTYGAKIEMDYWDGYPPTVNHKVPVEKLVRSAGKIVGEGVGFPYLSMGGEDFSYYAQKIPGCFFFVGSTPPDQKPMSVPHHCSHFNIDERALLVGSSIYVQLIEDLLIK</sequence>
<dbReference type="InterPro" id="IPR011650">
    <property type="entry name" value="Peptidase_M20_dimer"/>
</dbReference>
<dbReference type="Gene3D" id="3.30.70.360">
    <property type="match status" value="1"/>
</dbReference>
<dbReference type="SUPFAM" id="SSF53187">
    <property type="entry name" value="Zn-dependent exopeptidases"/>
    <property type="match status" value="1"/>
</dbReference>
<dbReference type="Gene3D" id="3.40.630.10">
    <property type="entry name" value="Zn peptidases"/>
    <property type="match status" value="1"/>
</dbReference>
<evidence type="ECO:0000313" key="4">
    <source>
        <dbReference type="EMBL" id="SVA01308.1"/>
    </source>
</evidence>
<reference evidence="4" key="1">
    <citation type="submission" date="2018-05" db="EMBL/GenBank/DDBJ databases">
        <authorList>
            <person name="Lanie J.A."/>
            <person name="Ng W.-L."/>
            <person name="Kazmierczak K.M."/>
            <person name="Andrzejewski T.M."/>
            <person name="Davidsen T.M."/>
            <person name="Wayne K.J."/>
            <person name="Tettelin H."/>
            <person name="Glass J.I."/>
            <person name="Rusch D."/>
            <person name="Podicherti R."/>
            <person name="Tsui H.-C.T."/>
            <person name="Winkler M.E."/>
        </authorList>
    </citation>
    <scope>NUCLEOTIDE SEQUENCE</scope>
</reference>